<evidence type="ECO:0000313" key="2">
    <source>
        <dbReference type="Proteomes" id="UP001178148"/>
    </source>
</evidence>
<evidence type="ECO:0000313" key="1">
    <source>
        <dbReference type="EMBL" id="MDP0590161.1"/>
    </source>
</evidence>
<dbReference type="Proteomes" id="UP001178148">
    <property type="component" value="Unassembled WGS sequence"/>
</dbReference>
<name>A0AA90SNJ7_9GAMM</name>
<proteinExistence type="predicted"/>
<reference evidence="1 2" key="1">
    <citation type="journal article" date="2023" name="bioRxiv">
        <title>An intranuclear bacterial parasite of deep-sea mussels expresses apoptosis inhibitors acquired from its host.</title>
        <authorList>
            <person name="Gonzalez Porras M.A."/>
            <person name="Assie A."/>
            <person name="Tietjen M."/>
            <person name="Violette M."/>
            <person name="Kleiner M."/>
            <person name="Gruber-Vodicka H."/>
            <person name="Dubilier N."/>
            <person name="Leisch N."/>
        </authorList>
    </citation>
    <scope>NUCLEOTIDE SEQUENCE [LARGE SCALE GENOMIC DNA]</scope>
    <source>
        <strain evidence="1">IAP13</strain>
    </source>
</reference>
<accession>A0AA90SNJ7</accession>
<protein>
    <submittedName>
        <fullName evidence="1">Uncharacterized protein</fullName>
    </submittedName>
</protein>
<comment type="caution">
    <text evidence="1">The sequence shown here is derived from an EMBL/GenBank/DDBJ whole genome shotgun (WGS) entry which is preliminary data.</text>
</comment>
<gene>
    <name evidence="1" type="ORF">QS748_13625</name>
</gene>
<sequence>MTKIREVIFLPVISLTHSEKISIFYIGVNDFFSETPKLSRNDFSFPRSAWECILAVV</sequence>
<dbReference type="AlphaFoldDB" id="A0AA90SNJ7"/>
<keyword evidence="2" id="KW-1185">Reference proteome</keyword>
<dbReference type="EMBL" id="JASXSV010000032">
    <property type="protein sequence ID" value="MDP0590161.1"/>
    <property type="molecule type" value="Genomic_DNA"/>
</dbReference>
<organism evidence="1 2">
    <name type="scientific">Candidatus Endonucleibacter bathymodioli</name>
    <dbReference type="NCBI Taxonomy" id="539814"/>
    <lineage>
        <taxon>Bacteria</taxon>
        <taxon>Pseudomonadati</taxon>
        <taxon>Pseudomonadota</taxon>
        <taxon>Gammaproteobacteria</taxon>
        <taxon>Oceanospirillales</taxon>
        <taxon>Endozoicomonadaceae</taxon>
        <taxon>Candidatus Endonucleibacter</taxon>
    </lineage>
</organism>